<name>A0A2T3W406_9DEIO</name>
<organism evidence="2 3">
    <name type="scientific">Deinococcus arcticus</name>
    <dbReference type="NCBI Taxonomy" id="2136176"/>
    <lineage>
        <taxon>Bacteria</taxon>
        <taxon>Thermotogati</taxon>
        <taxon>Deinococcota</taxon>
        <taxon>Deinococci</taxon>
        <taxon>Deinococcales</taxon>
        <taxon>Deinococcaceae</taxon>
        <taxon>Deinococcus</taxon>
    </lineage>
</organism>
<dbReference type="EMBL" id="PYSV01000024">
    <property type="protein sequence ID" value="PTA66602.1"/>
    <property type="molecule type" value="Genomic_DNA"/>
</dbReference>
<protein>
    <submittedName>
        <fullName evidence="2">Uncharacterized protein</fullName>
    </submittedName>
</protein>
<evidence type="ECO:0000313" key="2">
    <source>
        <dbReference type="EMBL" id="PTA66602.1"/>
    </source>
</evidence>
<evidence type="ECO:0000256" key="1">
    <source>
        <dbReference type="SAM" id="Phobius"/>
    </source>
</evidence>
<feature type="transmembrane region" description="Helical" evidence="1">
    <location>
        <begin position="20"/>
        <end position="47"/>
    </location>
</feature>
<sequence>MAIARDQADPARYHEGVLGLVAGGVMIAGFLFGLLTLWAALLLLMAWPWHDRTVVLRRLGFTLTWGGVTASIWGTLVGFEETGMGYRPVPEDSVSDLWMRVGFWGVILGVAVVLWAVAREYVGGRSRTQ</sequence>
<keyword evidence="1" id="KW-0472">Membrane</keyword>
<comment type="caution">
    <text evidence="2">The sequence shown here is derived from an EMBL/GenBank/DDBJ whole genome shotgun (WGS) entry which is preliminary data.</text>
</comment>
<dbReference type="AlphaFoldDB" id="A0A2T3W406"/>
<keyword evidence="1" id="KW-1133">Transmembrane helix</keyword>
<reference evidence="2 3" key="1">
    <citation type="submission" date="2018-03" db="EMBL/GenBank/DDBJ databases">
        <title>Draft genome of Deinococcus sp. OD32.</title>
        <authorList>
            <person name="Wang X.-P."/>
            <person name="Du Z.-J."/>
        </authorList>
    </citation>
    <scope>NUCLEOTIDE SEQUENCE [LARGE SCALE GENOMIC DNA]</scope>
    <source>
        <strain evidence="2 3">OD32</strain>
    </source>
</reference>
<accession>A0A2T3W406</accession>
<dbReference type="Proteomes" id="UP000240317">
    <property type="component" value="Unassembled WGS sequence"/>
</dbReference>
<feature type="transmembrane region" description="Helical" evidence="1">
    <location>
        <begin position="59"/>
        <end position="77"/>
    </location>
</feature>
<feature type="transmembrane region" description="Helical" evidence="1">
    <location>
        <begin position="97"/>
        <end position="118"/>
    </location>
</feature>
<gene>
    <name evidence="2" type="ORF">C8263_17015</name>
</gene>
<evidence type="ECO:0000313" key="3">
    <source>
        <dbReference type="Proteomes" id="UP000240317"/>
    </source>
</evidence>
<keyword evidence="1" id="KW-0812">Transmembrane</keyword>
<keyword evidence="3" id="KW-1185">Reference proteome</keyword>
<proteinExistence type="predicted"/>